<keyword evidence="6" id="KW-0472">Membrane</keyword>
<dbReference type="EMBL" id="JAAMRF010000001">
    <property type="protein sequence ID" value="MBA1271952.1"/>
    <property type="molecule type" value="Genomic_DNA"/>
</dbReference>
<keyword evidence="8" id="KW-1185">Reference proteome</keyword>
<comment type="subunit">
    <text evidence="2">The pili are polar flexible filaments of about 5.4 nanometers diameter and 2.5 micrometers average length; they consist of only a single polypeptide chain arranged in a helical configuration of five subunits per turn in the assembled pilus.</text>
</comment>
<dbReference type="SUPFAM" id="SSF54523">
    <property type="entry name" value="Pili subunits"/>
    <property type="match status" value="1"/>
</dbReference>
<sequence>MKAQMQKGFTLIELMIVVAIIGILAAIAIPQYQDYVARSQVTRVVSEVSALKTAAEAALLEGNEIVSLDEPGPNQVDLGFTQSNLLEDEGKAQIEITDGTSDTPTITAVLGGNAGASVRGATVAISRNEQGVWTCVTTPAQTNGWKDSYAPNGCPVTP</sequence>
<gene>
    <name evidence="7" type="ORF">G7026_01150</name>
</gene>
<dbReference type="RefSeq" id="WP_181068811.1">
    <property type="nucleotide sequence ID" value="NZ_JAAMRF010000001.1"/>
</dbReference>
<keyword evidence="6" id="KW-1133">Transmembrane helix</keyword>
<dbReference type="PROSITE" id="PS00409">
    <property type="entry name" value="PROKAR_NTER_METHYL"/>
    <property type="match status" value="1"/>
</dbReference>
<dbReference type="NCBIfam" id="TIGR02532">
    <property type="entry name" value="IV_pilin_GFxxxE"/>
    <property type="match status" value="1"/>
</dbReference>
<dbReference type="Gene3D" id="3.30.700.10">
    <property type="entry name" value="Glycoprotein, Type 4 Pilin"/>
    <property type="match status" value="1"/>
</dbReference>
<comment type="similarity">
    <text evidence="1 5">Belongs to the N-Me-Phe pilin family.</text>
</comment>
<dbReference type="PRINTS" id="PR00813">
    <property type="entry name" value="BCTERIALGSPG"/>
</dbReference>
<dbReference type="InterPro" id="IPR000983">
    <property type="entry name" value="Bac_GSPG_pilin"/>
</dbReference>
<dbReference type="Pfam" id="PF00114">
    <property type="entry name" value="Pilin"/>
    <property type="match status" value="1"/>
</dbReference>
<dbReference type="InterPro" id="IPR012902">
    <property type="entry name" value="N_methyl_site"/>
</dbReference>
<protein>
    <recommendedName>
        <fullName evidence="4">Pilin</fullName>
    </recommendedName>
</protein>
<evidence type="ECO:0000256" key="6">
    <source>
        <dbReference type="SAM" id="Phobius"/>
    </source>
</evidence>
<feature type="transmembrane region" description="Helical" evidence="6">
    <location>
        <begin position="12"/>
        <end position="32"/>
    </location>
</feature>
<reference evidence="7 8" key="1">
    <citation type="submission" date="2020-02" db="EMBL/GenBank/DDBJ databases">
        <title>Synteny-based analysis reveals conserved mechanism for high triclosan tolerance in Pseudomonas, as well as instances of horizontal transfer.</title>
        <authorList>
            <person name="Mcfarland A.G."/>
            <person name="Bertucci H.K."/>
            <person name="Litmann E."/>
            <person name="Shen J."/>
            <person name="Huttenhower C."/>
            <person name="Hartmann E.M."/>
        </authorList>
    </citation>
    <scope>NUCLEOTIDE SEQUENCE [LARGE SCALE GENOMIC DNA]</scope>
    <source>
        <strain evidence="7 8">115A1</strain>
    </source>
</reference>
<dbReference type="PANTHER" id="PTHR30093:SF34">
    <property type="entry name" value="PREPILIN PEPTIDASE-DEPENDENT PROTEIN D"/>
    <property type="match status" value="1"/>
</dbReference>
<dbReference type="PANTHER" id="PTHR30093">
    <property type="entry name" value="GENERAL SECRETION PATHWAY PROTEIN G"/>
    <property type="match status" value="1"/>
</dbReference>
<keyword evidence="5" id="KW-0281">Fimbrium</keyword>
<evidence type="ECO:0000256" key="3">
    <source>
        <dbReference type="ARBA" id="ARBA00022481"/>
    </source>
</evidence>
<comment type="caution">
    <text evidence="7">The sequence shown here is derived from an EMBL/GenBank/DDBJ whole genome shotgun (WGS) entry which is preliminary data.</text>
</comment>
<keyword evidence="3" id="KW-0488">Methylation</keyword>
<evidence type="ECO:0000256" key="4">
    <source>
        <dbReference type="ARBA" id="ARBA00029638"/>
    </source>
</evidence>
<accession>A0ABR5YVK4</accession>
<proteinExistence type="inferred from homology"/>
<name>A0ABR5YVK4_9GAMM</name>
<evidence type="ECO:0000256" key="1">
    <source>
        <dbReference type="ARBA" id="ARBA00005233"/>
    </source>
</evidence>
<evidence type="ECO:0000313" key="8">
    <source>
        <dbReference type="Proteomes" id="UP000786387"/>
    </source>
</evidence>
<evidence type="ECO:0000313" key="7">
    <source>
        <dbReference type="EMBL" id="MBA1271952.1"/>
    </source>
</evidence>
<dbReference type="InterPro" id="IPR001082">
    <property type="entry name" value="Pilin"/>
</dbReference>
<keyword evidence="6" id="KW-0812">Transmembrane</keyword>
<dbReference type="Pfam" id="PF07963">
    <property type="entry name" value="N_methyl"/>
    <property type="match status" value="1"/>
</dbReference>
<organism evidence="7 8">
    <name type="scientific">Stutzerimonas azotifigens</name>
    <dbReference type="NCBI Taxonomy" id="291995"/>
    <lineage>
        <taxon>Bacteria</taxon>
        <taxon>Pseudomonadati</taxon>
        <taxon>Pseudomonadota</taxon>
        <taxon>Gammaproteobacteria</taxon>
        <taxon>Pseudomonadales</taxon>
        <taxon>Pseudomonadaceae</taxon>
        <taxon>Stutzerimonas</taxon>
    </lineage>
</organism>
<dbReference type="InterPro" id="IPR045584">
    <property type="entry name" value="Pilin-like"/>
</dbReference>
<evidence type="ECO:0000256" key="5">
    <source>
        <dbReference type="RuleBase" id="RU000389"/>
    </source>
</evidence>
<dbReference type="Proteomes" id="UP000786387">
    <property type="component" value="Unassembled WGS sequence"/>
</dbReference>
<evidence type="ECO:0000256" key="2">
    <source>
        <dbReference type="ARBA" id="ARBA00011156"/>
    </source>
</evidence>